<evidence type="ECO:0000259" key="8">
    <source>
        <dbReference type="SMART" id="SM00984"/>
    </source>
</evidence>
<keyword evidence="5 7" id="KW-0520">NAD</keyword>
<dbReference type="SUPFAM" id="SSF51735">
    <property type="entry name" value="NAD(P)-binding Rossmann-fold domains"/>
    <property type="match status" value="1"/>
</dbReference>
<keyword evidence="4 7" id="KW-0560">Oxidoreductase</keyword>
<dbReference type="Proteomes" id="UP001500967">
    <property type="component" value="Unassembled WGS sequence"/>
</dbReference>
<dbReference type="InterPro" id="IPR014027">
    <property type="entry name" value="UDP-Glc/GDP-Man_DH_C"/>
</dbReference>
<evidence type="ECO:0000256" key="4">
    <source>
        <dbReference type="ARBA" id="ARBA00023002"/>
    </source>
</evidence>
<comment type="caution">
    <text evidence="9">The sequence shown here is derived from an EMBL/GenBank/DDBJ whole genome shotgun (WGS) entry which is preliminary data.</text>
</comment>
<dbReference type="InterPro" id="IPR014026">
    <property type="entry name" value="UDP-Glc/GDP-Man_DH_dimer"/>
</dbReference>
<evidence type="ECO:0000313" key="9">
    <source>
        <dbReference type="EMBL" id="GAA0226640.1"/>
    </source>
</evidence>
<dbReference type="RefSeq" id="WP_344647542.1">
    <property type="nucleotide sequence ID" value="NZ_BAAAGX010000006.1"/>
</dbReference>
<accession>A0ABN0TPK4</accession>
<protein>
    <recommendedName>
        <fullName evidence="3 7">UDP-glucose 6-dehydrogenase</fullName>
        <ecNumber evidence="3 7">1.1.1.22</ecNumber>
    </recommendedName>
</protein>
<dbReference type="Gene3D" id="3.40.50.720">
    <property type="entry name" value="NAD(P)-binding Rossmann-like Domain"/>
    <property type="match status" value="2"/>
</dbReference>
<dbReference type="PIRSF" id="PIRSF500134">
    <property type="entry name" value="UDPglc_DH_bac"/>
    <property type="match status" value="1"/>
</dbReference>
<dbReference type="Pfam" id="PF03721">
    <property type="entry name" value="UDPG_MGDP_dh_N"/>
    <property type="match status" value="1"/>
</dbReference>
<sequence>MSESIPQRPRLTILGTGYLGATHAVSMAELGYEVLGVDVDESKITKLADGQVPFHEPGLDEMLRRNLATGRLRFTTSYAEAADFGDVHFVCVGTPQKAGSMAADMRYVESAVVSLAPHLTRKALIVGKSTVPVGTAEWVEELVAQHAPEGLGVEVAWNPEFLREGFAVEDTLRPDRLVFGVKSEWAQQMLETTYKGVYELGVAEDREVPTVVTDFPTAELVKVAANSYLATKISFINAMAEVSEVAGADVTQLARAIGYDVRIGNKFLRAGVGFGGGCLPKDIRAFQARADELGVGHALKFLNEVDQINTRRREKAVALTAELVGGSVAGARVGVLGATFKPNSDDVRDSPAVAVTRLLAEAGAQVTVYDPQGIDNARRALPSVAYATSAVDAIRDADAVVVLTEWEEFRHADPVALGNLVAHKRVVDGRNCLDPAVWRAAGWEYRGMGRNA</sequence>
<dbReference type="Pfam" id="PF03720">
    <property type="entry name" value="UDPG_MGDP_dh_C"/>
    <property type="match status" value="1"/>
</dbReference>
<evidence type="ECO:0000256" key="1">
    <source>
        <dbReference type="ARBA" id="ARBA00004701"/>
    </source>
</evidence>
<proteinExistence type="inferred from homology"/>
<dbReference type="EC" id="1.1.1.22" evidence="3 7"/>
<dbReference type="SMART" id="SM00984">
    <property type="entry name" value="UDPG_MGDP_dh_C"/>
    <property type="match status" value="1"/>
</dbReference>
<comment type="catalytic activity">
    <reaction evidence="6 7">
        <text>UDP-alpha-D-glucose + 2 NAD(+) + H2O = UDP-alpha-D-glucuronate + 2 NADH + 3 H(+)</text>
        <dbReference type="Rhea" id="RHEA:23596"/>
        <dbReference type="ChEBI" id="CHEBI:15377"/>
        <dbReference type="ChEBI" id="CHEBI:15378"/>
        <dbReference type="ChEBI" id="CHEBI:57540"/>
        <dbReference type="ChEBI" id="CHEBI:57945"/>
        <dbReference type="ChEBI" id="CHEBI:58052"/>
        <dbReference type="ChEBI" id="CHEBI:58885"/>
        <dbReference type="EC" id="1.1.1.22"/>
    </reaction>
</comment>
<dbReference type="PANTHER" id="PTHR43750">
    <property type="entry name" value="UDP-GLUCOSE 6-DEHYDROGENASE TUAD"/>
    <property type="match status" value="1"/>
</dbReference>
<dbReference type="Gene3D" id="1.20.5.100">
    <property type="entry name" value="Cytochrome c1, transmembrane anchor, C-terminal"/>
    <property type="match status" value="1"/>
</dbReference>
<name>A0ABN0TPK4_9ACTN</name>
<evidence type="ECO:0000256" key="7">
    <source>
        <dbReference type="PIRNR" id="PIRNR000124"/>
    </source>
</evidence>
<dbReference type="InterPro" id="IPR008927">
    <property type="entry name" value="6-PGluconate_DH-like_C_sf"/>
</dbReference>
<dbReference type="InterPro" id="IPR028357">
    <property type="entry name" value="UDPglc_DH_bac"/>
</dbReference>
<gene>
    <name evidence="9" type="ORF">GCM10009539_09930</name>
</gene>
<evidence type="ECO:0000256" key="2">
    <source>
        <dbReference type="ARBA" id="ARBA00006601"/>
    </source>
</evidence>
<dbReference type="Pfam" id="PF00984">
    <property type="entry name" value="UDPG_MGDP_dh"/>
    <property type="match status" value="1"/>
</dbReference>
<evidence type="ECO:0000313" key="10">
    <source>
        <dbReference type="Proteomes" id="UP001500967"/>
    </source>
</evidence>
<comment type="similarity">
    <text evidence="2 7">Belongs to the UDP-glucose/GDP-mannose dehydrogenase family.</text>
</comment>
<dbReference type="NCBIfam" id="TIGR03026">
    <property type="entry name" value="NDP-sugDHase"/>
    <property type="match status" value="1"/>
</dbReference>
<dbReference type="EMBL" id="BAAAGX010000006">
    <property type="protein sequence ID" value="GAA0226640.1"/>
    <property type="molecule type" value="Genomic_DNA"/>
</dbReference>
<dbReference type="PANTHER" id="PTHR43750:SF3">
    <property type="entry name" value="UDP-GLUCOSE 6-DEHYDROGENASE TUAD"/>
    <property type="match status" value="1"/>
</dbReference>
<dbReference type="InterPro" id="IPR036291">
    <property type="entry name" value="NAD(P)-bd_dom_sf"/>
</dbReference>
<feature type="domain" description="UDP-glucose/GDP-mannose dehydrogenase C-terminal" evidence="8">
    <location>
        <begin position="334"/>
        <end position="435"/>
    </location>
</feature>
<keyword evidence="10" id="KW-1185">Reference proteome</keyword>
<dbReference type="PIRSF" id="PIRSF000124">
    <property type="entry name" value="UDPglc_GDPman_dh"/>
    <property type="match status" value="1"/>
</dbReference>
<dbReference type="SUPFAM" id="SSF48179">
    <property type="entry name" value="6-phosphogluconate dehydrogenase C-terminal domain-like"/>
    <property type="match status" value="1"/>
</dbReference>
<reference evidence="9 10" key="1">
    <citation type="journal article" date="2019" name="Int. J. Syst. Evol. Microbiol.">
        <title>The Global Catalogue of Microorganisms (GCM) 10K type strain sequencing project: providing services to taxonomists for standard genome sequencing and annotation.</title>
        <authorList>
            <consortium name="The Broad Institute Genomics Platform"/>
            <consortium name="The Broad Institute Genome Sequencing Center for Infectious Disease"/>
            <person name="Wu L."/>
            <person name="Ma J."/>
        </authorList>
    </citation>
    <scope>NUCLEOTIDE SEQUENCE [LARGE SCALE GENOMIC DNA]</scope>
    <source>
        <strain evidence="9 10">JCM 10425</strain>
    </source>
</reference>
<evidence type="ECO:0000256" key="6">
    <source>
        <dbReference type="ARBA" id="ARBA00047473"/>
    </source>
</evidence>
<evidence type="ECO:0000256" key="5">
    <source>
        <dbReference type="ARBA" id="ARBA00023027"/>
    </source>
</evidence>
<dbReference type="InterPro" id="IPR036220">
    <property type="entry name" value="UDP-Glc/GDP-Man_DH_C_sf"/>
</dbReference>
<dbReference type="SUPFAM" id="SSF52413">
    <property type="entry name" value="UDP-glucose/GDP-mannose dehydrogenase C-terminal domain"/>
    <property type="match status" value="1"/>
</dbReference>
<evidence type="ECO:0000256" key="3">
    <source>
        <dbReference type="ARBA" id="ARBA00012954"/>
    </source>
</evidence>
<dbReference type="InterPro" id="IPR001732">
    <property type="entry name" value="UDP-Glc/GDP-Man_DH_N"/>
</dbReference>
<dbReference type="InterPro" id="IPR017476">
    <property type="entry name" value="UDP-Glc/GDP-Man"/>
</dbReference>
<comment type="pathway">
    <text evidence="1">Nucleotide-sugar biosynthesis; UDP-alpha-D-glucuronate biosynthesis; UDP-alpha-D-glucuronate from UDP-alpha-D-glucose: step 1/1.</text>
</comment>
<organism evidence="9 10">
    <name type="scientific">Cryptosporangium japonicum</name>
    <dbReference type="NCBI Taxonomy" id="80872"/>
    <lineage>
        <taxon>Bacteria</taxon>
        <taxon>Bacillati</taxon>
        <taxon>Actinomycetota</taxon>
        <taxon>Actinomycetes</taxon>
        <taxon>Cryptosporangiales</taxon>
        <taxon>Cryptosporangiaceae</taxon>
        <taxon>Cryptosporangium</taxon>
    </lineage>
</organism>